<protein>
    <submittedName>
        <fullName evidence="9">Transporter</fullName>
    </submittedName>
</protein>
<dbReference type="SUPFAM" id="SSF56954">
    <property type="entry name" value="Outer membrane efflux proteins (OEP)"/>
    <property type="match status" value="1"/>
</dbReference>
<evidence type="ECO:0000256" key="7">
    <source>
        <dbReference type="ARBA" id="ARBA00023237"/>
    </source>
</evidence>
<keyword evidence="6" id="KW-0472">Membrane</keyword>
<evidence type="ECO:0000256" key="8">
    <source>
        <dbReference type="SAM" id="SignalP"/>
    </source>
</evidence>
<dbReference type="Pfam" id="PF02321">
    <property type="entry name" value="OEP"/>
    <property type="match status" value="1"/>
</dbReference>
<evidence type="ECO:0000313" key="10">
    <source>
        <dbReference type="Proteomes" id="UP000479293"/>
    </source>
</evidence>
<evidence type="ECO:0000313" key="9">
    <source>
        <dbReference type="EMBL" id="MPR33217.1"/>
    </source>
</evidence>
<dbReference type="GO" id="GO:1990281">
    <property type="term" value="C:efflux pump complex"/>
    <property type="evidence" value="ECO:0007669"/>
    <property type="project" value="TreeGrafter"/>
</dbReference>
<dbReference type="GO" id="GO:0015288">
    <property type="term" value="F:porin activity"/>
    <property type="evidence" value="ECO:0007669"/>
    <property type="project" value="TreeGrafter"/>
</dbReference>
<feature type="chain" id="PRO_5028814713" evidence="8">
    <location>
        <begin position="21"/>
        <end position="457"/>
    </location>
</feature>
<dbReference type="InterPro" id="IPR051906">
    <property type="entry name" value="TolC-like"/>
</dbReference>
<evidence type="ECO:0000256" key="3">
    <source>
        <dbReference type="ARBA" id="ARBA00022448"/>
    </source>
</evidence>
<dbReference type="Gene3D" id="1.20.1600.10">
    <property type="entry name" value="Outer membrane efflux proteins (OEP)"/>
    <property type="match status" value="1"/>
</dbReference>
<dbReference type="GO" id="GO:0015562">
    <property type="term" value="F:efflux transmembrane transporter activity"/>
    <property type="evidence" value="ECO:0007669"/>
    <property type="project" value="InterPro"/>
</dbReference>
<dbReference type="PANTHER" id="PTHR30026:SF20">
    <property type="entry name" value="OUTER MEMBRANE PROTEIN TOLC"/>
    <property type="match status" value="1"/>
</dbReference>
<feature type="signal peptide" evidence="8">
    <location>
        <begin position="1"/>
        <end position="20"/>
    </location>
</feature>
<keyword evidence="10" id="KW-1185">Reference proteome</keyword>
<evidence type="ECO:0000256" key="2">
    <source>
        <dbReference type="ARBA" id="ARBA00007613"/>
    </source>
</evidence>
<dbReference type="AlphaFoldDB" id="A0A7C9BGL3"/>
<organism evidence="9 10">
    <name type="scientific">Salmonirosea aquatica</name>
    <dbReference type="NCBI Taxonomy" id="2654236"/>
    <lineage>
        <taxon>Bacteria</taxon>
        <taxon>Pseudomonadati</taxon>
        <taxon>Bacteroidota</taxon>
        <taxon>Cytophagia</taxon>
        <taxon>Cytophagales</taxon>
        <taxon>Spirosomataceae</taxon>
        <taxon>Salmonirosea</taxon>
    </lineage>
</organism>
<evidence type="ECO:0000256" key="1">
    <source>
        <dbReference type="ARBA" id="ARBA00004442"/>
    </source>
</evidence>
<dbReference type="GO" id="GO:0009279">
    <property type="term" value="C:cell outer membrane"/>
    <property type="evidence" value="ECO:0007669"/>
    <property type="project" value="UniProtKB-SubCell"/>
</dbReference>
<reference evidence="9 10" key="1">
    <citation type="submission" date="2019-10" db="EMBL/GenBank/DDBJ databases">
        <title>Draft Genome Sequence of Cytophagaceae sp. SJW1-29.</title>
        <authorList>
            <person name="Choi A."/>
        </authorList>
    </citation>
    <scope>NUCLEOTIDE SEQUENCE [LARGE SCALE GENOMIC DNA]</scope>
    <source>
        <strain evidence="9 10">SJW1-29</strain>
    </source>
</reference>
<gene>
    <name evidence="9" type="ORF">GBK04_07560</name>
</gene>
<dbReference type="Proteomes" id="UP000479293">
    <property type="component" value="Unassembled WGS sequence"/>
</dbReference>
<dbReference type="InterPro" id="IPR003423">
    <property type="entry name" value="OMP_efflux"/>
</dbReference>
<proteinExistence type="inferred from homology"/>
<keyword evidence="7" id="KW-0998">Cell outer membrane</keyword>
<dbReference type="RefSeq" id="WP_152758296.1">
    <property type="nucleotide sequence ID" value="NZ_WHLY01000002.1"/>
</dbReference>
<sequence>MKYILLFAALGWFLPSRATAQVPAALEEYVQLGLANNLSLKQETLGIANATENLRQARALFYPHVTFAPTYSLAAGGRRLQFPVGDLLNPVYKTLNEMTQSDRFPQIENVDVQLAPNNFHDTKLSIQYAIYNPEIQYNYLIQQNLLSAQEARKYVVENEIRFAIETAYYQYLQTLEAVHIYETSRNVLNELVRLNQKLVDNNVQTKDAVFSAEYERSRLEQQQAEASRNREVAQAYFNFLLNRDLNSSIRVDSTVLSQTSADQLTPSGELASLTEQATHNRQEFRQLSHSLEAAQNAVRLQEMAGKLPSIFVGINTGFQGFGYTFSGQAYAVGQLGLTWDLFKGYERKSKIQQARIQTYVLQTRQQELEKQIALQVNQAYYDLIAAREGWQATVSGLSKAEQYFRMIDSRYRNGSVLLIEYVKAQNDVLTARLQQSVSRYDLLIKYSLLQKTISTPN</sequence>
<comment type="subcellular location">
    <subcellularLocation>
        <location evidence="1">Cell outer membrane</location>
    </subcellularLocation>
</comment>
<dbReference type="PANTHER" id="PTHR30026">
    <property type="entry name" value="OUTER MEMBRANE PROTEIN TOLC"/>
    <property type="match status" value="1"/>
</dbReference>
<keyword evidence="3" id="KW-0813">Transport</keyword>
<comment type="caution">
    <text evidence="9">The sequence shown here is derived from an EMBL/GenBank/DDBJ whole genome shotgun (WGS) entry which is preliminary data.</text>
</comment>
<dbReference type="EMBL" id="WHLY01000002">
    <property type="protein sequence ID" value="MPR33217.1"/>
    <property type="molecule type" value="Genomic_DNA"/>
</dbReference>
<keyword evidence="8" id="KW-0732">Signal</keyword>
<evidence type="ECO:0000256" key="4">
    <source>
        <dbReference type="ARBA" id="ARBA00022452"/>
    </source>
</evidence>
<keyword evidence="4" id="KW-1134">Transmembrane beta strand</keyword>
<evidence type="ECO:0000256" key="5">
    <source>
        <dbReference type="ARBA" id="ARBA00022692"/>
    </source>
</evidence>
<name>A0A7C9BGL3_9BACT</name>
<evidence type="ECO:0000256" key="6">
    <source>
        <dbReference type="ARBA" id="ARBA00023136"/>
    </source>
</evidence>
<comment type="similarity">
    <text evidence="2">Belongs to the outer membrane factor (OMF) (TC 1.B.17) family.</text>
</comment>
<keyword evidence="5" id="KW-0812">Transmembrane</keyword>
<accession>A0A7C9BGL3</accession>